<gene>
    <name evidence="6" type="ORF">MNBD_ALPHA07-2092</name>
</gene>
<evidence type="ECO:0000256" key="1">
    <source>
        <dbReference type="ARBA" id="ARBA00004141"/>
    </source>
</evidence>
<feature type="transmembrane region" description="Helical" evidence="5">
    <location>
        <begin position="275"/>
        <end position="293"/>
    </location>
</feature>
<name>A0A3B0SAM1_9ZZZZ</name>
<feature type="transmembrane region" description="Helical" evidence="5">
    <location>
        <begin position="204"/>
        <end position="221"/>
    </location>
</feature>
<reference evidence="6" key="1">
    <citation type="submission" date="2018-06" db="EMBL/GenBank/DDBJ databases">
        <authorList>
            <person name="Zhirakovskaya E."/>
        </authorList>
    </citation>
    <scope>NUCLEOTIDE SEQUENCE</scope>
</reference>
<sequence>MLHWQVDSELEKYARLPDITQGRPSFGGWFVNISEALMAEYDQIRSTAGIRTAEIDAGLRAHMNKVYGTMSVGLLITALAAWAISGLAVTTDPSLAAAQLRNGTMLTSLGSAIYLSPLRWVIMLAPLGFLFFGLGALMNRASAATVQLAFYAFAAMIGLSLSSIFLVYTGFSIVQVFLITSISFAGLSLFGYTTKKDISGWGSFLIMGVIGLIVAMIVNMFLQSPAIMFAISILGVLIFAGLTAYDTQKIKTTYLAHAHNNDSEWMGKAAIMGALNLYLDFINMFMFLLQLFGNRN</sequence>
<dbReference type="CDD" id="cd10432">
    <property type="entry name" value="BI-1-like_bacterial"/>
    <property type="match status" value="1"/>
</dbReference>
<evidence type="ECO:0000256" key="4">
    <source>
        <dbReference type="ARBA" id="ARBA00023136"/>
    </source>
</evidence>
<feature type="transmembrane region" description="Helical" evidence="5">
    <location>
        <begin position="66"/>
        <end position="85"/>
    </location>
</feature>
<keyword evidence="3 5" id="KW-1133">Transmembrane helix</keyword>
<comment type="subcellular location">
    <subcellularLocation>
        <location evidence="1">Membrane</location>
        <topology evidence="1">Multi-pass membrane protein</topology>
    </subcellularLocation>
</comment>
<organism evidence="6">
    <name type="scientific">hydrothermal vent metagenome</name>
    <dbReference type="NCBI Taxonomy" id="652676"/>
    <lineage>
        <taxon>unclassified sequences</taxon>
        <taxon>metagenomes</taxon>
        <taxon>ecological metagenomes</taxon>
    </lineage>
</organism>
<dbReference type="EMBL" id="UOEG01000165">
    <property type="protein sequence ID" value="VAV97568.1"/>
    <property type="molecule type" value="Genomic_DNA"/>
</dbReference>
<dbReference type="AlphaFoldDB" id="A0A3B0SAM1"/>
<dbReference type="Pfam" id="PF01027">
    <property type="entry name" value="Bax1-I"/>
    <property type="match status" value="1"/>
</dbReference>
<feature type="transmembrane region" description="Helical" evidence="5">
    <location>
        <begin position="227"/>
        <end position="245"/>
    </location>
</feature>
<evidence type="ECO:0000256" key="3">
    <source>
        <dbReference type="ARBA" id="ARBA00022989"/>
    </source>
</evidence>
<keyword evidence="2 5" id="KW-0812">Transmembrane</keyword>
<feature type="transmembrane region" description="Helical" evidence="5">
    <location>
        <begin position="118"/>
        <end position="137"/>
    </location>
</feature>
<protein>
    <submittedName>
        <fullName evidence="6">FIG005935: membrane protein</fullName>
    </submittedName>
</protein>
<dbReference type="GO" id="GO:0005886">
    <property type="term" value="C:plasma membrane"/>
    <property type="evidence" value="ECO:0007669"/>
    <property type="project" value="TreeGrafter"/>
</dbReference>
<evidence type="ECO:0000313" key="6">
    <source>
        <dbReference type="EMBL" id="VAV97568.1"/>
    </source>
</evidence>
<accession>A0A3B0SAM1</accession>
<feature type="transmembrane region" description="Helical" evidence="5">
    <location>
        <begin position="149"/>
        <end position="168"/>
    </location>
</feature>
<dbReference type="PANTHER" id="PTHR23291:SF50">
    <property type="entry name" value="PROTEIN LIFEGUARD 4"/>
    <property type="match status" value="1"/>
</dbReference>
<feature type="transmembrane region" description="Helical" evidence="5">
    <location>
        <begin position="174"/>
        <end position="192"/>
    </location>
</feature>
<dbReference type="InterPro" id="IPR006214">
    <property type="entry name" value="Bax_inhibitor_1-related"/>
</dbReference>
<evidence type="ECO:0000256" key="2">
    <source>
        <dbReference type="ARBA" id="ARBA00022692"/>
    </source>
</evidence>
<proteinExistence type="predicted"/>
<keyword evidence="4 5" id="KW-0472">Membrane</keyword>
<dbReference type="PANTHER" id="PTHR23291">
    <property type="entry name" value="BAX INHIBITOR-RELATED"/>
    <property type="match status" value="1"/>
</dbReference>
<evidence type="ECO:0000256" key="5">
    <source>
        <dbReference type="SAM" id="Phobius"/>
    </source>
</evidence>